<evidence type="ECO:0000256" key="1">
    <source>
        <dbReference type="ARBA" id="ARBA00007274"/>
    </source>
</evidence>
<name>A0A4S4AVE7_9RHOO</name>
<dbReference type="PANTHER" id="PTHR42811">
    <property type="entry name" value="SERINE ACETYLTRANSFERASE"/>
    <property type="match status" value="1"/>
</dbReference>
<proteinExistence type="inferred from homology"/>
<evidence type="ECO:0000256" key="4">
    <source>
        <dbReference type="ARBA" id="ARBA00022679"/>
    </source>
</evidence>
<accession>A0A4S4AVE7</accession>
<dbReference type="GO" id="GO:0008652">
    <property type="term" value="P:amino acid biosynthetic process"/>
    <property type="evidence" value="ECO:0007669"/>
    <property type="project" value="UniProtKB-KW"/>
</dbReference>
<evidence type="ECO:0000256" key="3">
    <source>
        <dbReference type="ARBA" id="ARBA00022605"/>
    </source>
</evidence>
<keyword evidence="6" id="KW-0012">Acyltransferase</keyword>
<keyword evidence="5" id="KW-0677">Repeat</keyword>
<reference evidence="8 9" key="1">
    <citation type="submission" date="2019-04" db="EMBL/GenBank/DDBJ databases">
        <title>Azoarcus rhizosphaerae sp. nov. isolated from rhizosphere of Ficus religiosa.</title>
        <authorList>
            <person name="Lin S.-Y."/>
            <person name="Hameed A."/>
            <person name="Hsu Y.-H."/>
            <person name="Young C.-C."/>
        </authorList>
    </citation>
    <scope>NUCLEOTIDE SEQUENCE [LARGE SCALE GENOMIC DNA]</scope>
    <source>
        <strain evidence="8 9">CC-YHH848</strain>
    </source>
</reference>
<dbReference type="GO" id="GO:0009001">
    <property type="term" value="F:serine O-acetyltransferase activity"/>
    <property type="evidence" value="ECO:0007669"/>
    <property type="project" value="UniProtKB-EC"/>
</dbReference>
<evidence type="ECO:0000256" key="5">
    <source>
        <dbReference type="ARBA" id="ARBA00022737"/>
    </source>
</evidence>
<keyword evidence="9" id="KW-1185">Reference proteome</keyword>
<dbReference type="InterPro" id="IPR018357">
    <property type="entry name" value="Hexapep_transf_CS"/>
</dbReference>
<sequence length="344" mass="36979">MNSFPSPYLNMLRERLMVKLWRLYLDAVSATDGESLMGSSVRPEAILHSVADELEEDLLHFASVDPAAHGDARIILDSYSSFVCVLHYRLAHALLSFPDRTDLRQRAARWLADQGKVISGADIHPAARIGRRVVLDHAVGTVVGETAEVGDDCYMLGGVILGARGISANSIGKRHPTIGDNVQIGGFARILGPVTVGDHVFIAPHSVITLDVPSNTQVNVMSQLQIGRPNGTKAEAQMRIVGAGVIGKKIMVLGNGFGAPSVEMLDEHFLPCQSVIVETALEAPHVLGIEVIGVVPGPAPQCLPHHVKISDHGEEIIVMAPQGLAALVERKRIALFAFHHVECE</sequence>
<dbReference type="SUPFAM" id="SSF51161">
    <property type="entry name" value="Trimeric LpxA-like enzymes"/>
    <property type="match status" value="1"/>
</dbReference>
<evidence type="ECO:0000256" key="6">
    <source>
        <dbReference type="ARBA" id="ARBA00023315"/>
    </source>
</evidence>
<evidence type="ECO:0000256" key="2">
    <source>
        <dbReference type="ARBA" id="ARBA00013266"/>
    </source>
</evidence>
<dbReference type="OrthoDB" id="9801456at2"/>
<comment type="similarity">
    <text evidence="1">Belongs to the transferase hexapeptide repeat family.</text>
</comment>
<dbReference type="Gene3D" id="2.160.10.10">
    <property type="entry name" value="Hexapeptide repeat proteins"/>
    <property type="match status" value="1"/>
</dbReference>
<dbReference type="InterPro" id="IPR045304">
    <property type="entry name" value="LbH_SAT"/>
</dbReference>
<dbReference type="PROSITE" id="PS00101">
    <property type="entry name" value="HEXAPEP_TRANSFERASES"/>
    <property type="match status" value="1"/>
</dbReference>
<evidence type="ECO:0000313" key="8">
    <source>
        <dbReference type="EMBL" id="THF63520.1"/>
    </source>
</evidence>
<dbReference type="InterPro" id="IPR042122">
    <property type="entry name" value="Ser_AcTrfase_N_sf"/>
</dbReference>
<dbReference type="AlphaFoldDB" id="A0A4S4AVE7"/>
<keyword evidence="3" id="KW-0028">Amino-acid biosynthesis</keyword>
<dbReference type="Pfam" id="PF00132">
    <property type="entry name" value="Hexapep"/>
    <property type="match status" value="1"/>
</dbReference>
<comment type="caution">
    <text evidence="8">The sequence shown here is derived from an EMBL/GenBank/DDBJ whole genome shotgun (WGS) entry which is preliminary data.</text>
</comment>
<dbReference type="EMBL" id="SSOD01000003">
    <property type="protein sequence ID" value="THF63520.1"/>
    <property type="molecule type" value="Genomic_DNA"/>
</dbReference>
<dbReference type="CDD" id="cd03354">
    <property type="entry name" value="LbH_SAT"/>
    <property type="match status" value="1"/>
</dbReference>
<gene>
    <name evidence="8" type="ORF">E6O51_05550</name>
</gene>
<protein>
    <recommendedName>
        <fullName evidence="2">serine O-acetyltransferase</fullName>
        <ecNumber evidence="2">2.3.1.30</ecNumber>
    </recommendedName>
</protein>
<organism evidence="8 9">
    <name type="scientific">Pseudothauera rhizosphaerae</name>
    <dbReference type="NCBI Taxonomy" id="2565932"/>
    <lineage>
        <taxon>Bacteria</taxon>
        <taxon>Pseudomonadati</taxon>
        <taxon>Pseudomonadota</taxon>
        <taxon>Betaproteobacteria</taxon>
        <taxon>Rhodocyclales</taxon>
        <taxon>Zoogloeaceae</taxon>
        <taxon>Pseudothauera</taxon>
    </lineage>
</organism>
<dbReference type="Proteomes" id="UP000307956">
    <property type="component" value="Unassembled WGS sequence"/>
</dbReference>
<comment type="catalytic activity">
    <reaction evidence="7">
        <text>L-serine + acetyl-CoA = O-acetyl-L-serine + CoA</text>
        <dbReference type="Rhea" id="RHEA:24560"/>
        <dbReference type="ChEBI" id="CHEBI:33384"/>
        <dbReference type="ChEBI" id="CHEBI:57287"/>
        <dbReference type="ChEBI" id="CHEBI:57288"/>
        <dbReference type="ChEBI" id="CHEBI:58340"/>
        <dbReference type="EC" id="2.3.1.30"/>
    </reaction>
</comment>
<dbReference type="Gene3D" id="1.10.3130.10">
    <property type="entry name" value="serine acetyltransferase, domain 1"/>
    <property type="match status" value="1"/>
</dbReference>
<evidence type="ECO:0000313" key="9">
    <source>
        <dbReference type="Proteomes" id="UP000307956"/>
    </source>
</evidence>
<keyword evidence="4 8" id="KW-0808">Transferase</keyword>
<dbReference type="RefSeq" id="WP_136383971.1">
    <property type="nucleotide sequence ID" value="NZ_SSOD01000003.1"/>
</dbReference>
<dbReference type="InterPro" id="IPR011004">
    <property type="entry name" value="Trimer_LpxA-like_sf"/>
</dbReference>
<dbReference type="InterPro" id="IPR001451">
    <property type="entry name" value="Hexapep"/>
</dbReference>
<evidence type="ECO:0000256" key="7">
    <source>
        <dbReference type="ARBA" id="ARBA00049486"/>
    </source>
</evidence>
<dbReference type="EC" id="2.3.1.30" evidence="2"/>